<gene>
    <name evidence="2" type="ORF">G7Y31_02900</name>
</gene>
<dbReference type="GO" id="GO:0016740">
    <property type="term" value="F:transferase activity"/>
    <property type="evidence" value="ECO:0007669"/>
    <property type="project" value="UniProtKB-KW"/>
</dbReference>
<dbReference type="InterPro" id="IPR029044">
    <property type="entry name" value="Nucleotide-diphossugar_trans"/>
</dbReference>
<dbReference type="SUPFAM" id="SSF53448">
    <property type="entry name" value="Nucleotide-diphospho-sugar transferases"/>
    <property type="match status" value="1"/>
</dbReference>
<keyword evidence="3" id="KW-1185">Reference proteome</keyword>
<feature type="region of interest" description="Disordered" evidence="1">
    <location>
        <begin position="1"/>
        <end position="20"/>
    </location>
</feature>
<dbReference type="EMBL" id="CP064954">
    <property type="protein sequence ID" value="QPK79671.1"/>
    <property type="molecule type" value="Genomic_DNA"/>
</dbReference>
<dbReference type="PANTHER" id="PTHR43179:SF7">
    <property type="entry name" value="RHAMNOSYLTRANSFERASE WBBL"/>
    <property type="match status" value="1"/>
</dbReference>
<proteinExistence type="predicted"/>
<accession>A0A7T0KF66</accession>
<keyword evidence="2" id="KW-0808">Transferase</keyword>
<dbReference type="AlphaFoldDB" id="A0A7T0KF66"/>
<dbReference type="Pfam" id="PF13641">
    <property type="entry name" value="Glyco_tranf_2_3"/>
    <property type="match status" value="1"/>
</dbReference>
<dbReference type="PANTHER" id="PTHR43179">
    <property type="entry name" value="RHAMNOSYLTRANSFERASE WBBL"/>
    <property type="match status" value="1"/>
</dbReference>
<evidence type="ECO:0000256" key="1">
    <source>
        <dbReference type="SAM" id="MobiDB-lite"/>
    </source>
</evidence>
<dbReference type="KEGG" id="cliz:G7Y31_02900"/>
<name>A0A7T0KF66_9CORY</name>
<feature type="compositionally biased region" description="Low complexity" evidence="1">
    <location>
        <begin position="1"/>
        <end position="12"/>
    </location>
</feature>
<sequence length="308" mass="33373">MAPVNNPAAATEPTPPTNLPLGVVTVTYSPGEYLERFLGTLPAACATGSYVVLADNGSRDGVPQAAAARYPDVEFLDTGGNLGYGGGMNAGAARLWERVQAGEVRGDYLLIVNPDVEFSPGSLDQLIACAQENPQAGAVGPQIVEPDGSAYPSARAVPTLGTGIGHALLGGIWPANPWSRAYRNDQDLSRQRDTGWLSGSCVLLRWEAFRGIGGFDERYFMYMEDVDLGDRLTRAGWRNRFCPQAVITHAKGHSTRAHAGAMLRAHHDSAYRFQADRHPHWWQAPLRGLLKIGLHARAYVTVWRAQRG</sequence>
<organism evidence="2 3">
    <name type="scientific">Corynebacterium lizhenjunii</name>
    <dbReference type="NCBI Taxonomy" id="2709394"/>
    <lineage>
        <taxon>Bacteria</taxon>
        <taxon>Bacillati</taxon>
        <taxon>Actinomycetota</taxon>
        <taxon>Actinomycetes</taxon>
        <taxon>Mycobacteriales</taxon>
        <taxon>Corynebacteriaceae</taxon>
        <taxon>Corynebacterium</taxon>
    </lineage>
</organism>
<dbReference type="Proteomes" id="UP000594681">
    <property type="component" value="Chromosome"/>
</dbReference>
<reference evidence="2 3" key="1">
    <citation type="submission" date="2020-11" db="EMBL/GenBank/DDBJ databases">
        <title>Corynebacterium sp. ZJ-599.</title>
        <authorList>
            <person name="Zhou J."/>
        </authorList>
    </citation>
    <scope>NUCLEOTIDE SEQUENCE [LARGE SCALE GENOMIC DNA]</scope>
    <source>
        <strain evidence="2 3">ZJ-599</strain>
    </source>
</reference>
<dbReference type="CDD" id="cd04186">
    <property type="entry name" value="GT_2_like_c"/>
    <property type="match status" value="1"/>
</dbReference>
<evidence type="ECO:0000313" key="3">
    <source>
        <dbReference type="Proteomes" id="UP000594681"/>
    </source>
</evidence>
<evidence type="ECO:0000313" key="2">
    <source>
        <dbReference type="EMBL" id="QPK79671.1"/>
    </source>
</evidence>
<dbReference type="Gene3D" id="3.90.550.10">
    <property type="entry name" value="Spore Coat Polysaccharide Biosynthesis Protein SpsA, Chain A"/>
    <property type="match status" value="1"/>
</dbReference>
<protein>
    <submittedName>
        <fullName evidence="2">Glycosyltransferase family 2 protein</fullName>
    </submittedName>
</protein>